<evidence type="ECO:0000256" key="1">
    <source>
        <dbReference type="ARBA" id="ARBA00022603"/>
    </source>
</evidence>
<proteinExistence type="inferred from homology"/>
<dbReference type="InterPro" id="IPR029063">
    <property type="entry name" value="SAM-dependent_MTases_sf"/>
</dbReference>
<keyword evidence="1 3" id="KW-0489">Methyltransferase</keyword>
<dbReference type="Gene3D" id="3.40.50.150">
    <property type="entry name" value="Vaccinia Virus protein VP39"/>
    <property type="match status" value="1"/>
</dbReference>
<dbReference type="InterPro" id="IPR004398">
    <property type="entry name" value="RNA_MeTrfase_RsmD"/>
</dbReference>
<organism evidence="4 5">
    <name type="scientific">Candidatus Endobugula sertula</name>
    <name type="common">Bugula neritina bacterial symbiont</name>
    <dbReference type="NCBI Taxonomy" id="62101"/>
    <lineage>
        <taxon>Bacteria</taxon>
        <taxon>Pseudomonadati</taxon>
        <taxon>Pseudomonadota</taxon>
        <taxon>Gammaproteobacteria</taxon>
        <taxon>Cellvibrionales</taxon>
        <taxon>Cellvibrionaceae</taxon>
        <taxon>Candidatus Endobugula</taxon>
    </lineage>
</organism>
<evidence type="ECO:0000313" key="4">
    <source>
        <dbReference type="EMBL" id="ODS24837.1"/>
    </source>
</evidence>
<comment type="function">
    <text evidence="3">Specifically methylates the guanine in position 966 of 16S rRNA in the assembled 30S particle.</text>
</comment>
<name>A0A1D2QTD0_9GAMM</name>
<keyword evidence="3" id="KW-0949">S-adenosyl-L-methionine</keyword>
<dbReference type="PANTHER" id="PTHR43542">
    <property type="entry name" value="METHYLTRANSFERASE"/>
    <property type="match status" value="1"/>
</dbReference>
<keyword evidence="2 3" id="KW-0808">Transferase</keyword>
<reference evidence="4 5" key="1">
    <citation type="journal article" date="2016" name="Appl. Environ. Microbiol.">
        <title>Lack of Overt Genome Reduction in the Bryostatin-Producing Bryozoan Symbiont "Candidatus Endobugula sertula".</title>
        <authorList>
            <person name="Miller I.J."/>
            <person name="Vanee N."/>
            <person name="Fong S.S."/>
            <person name="Lim-Fong G.E."/>
            <person name="Kwan J.C."/>
        </authorList>
    </citation>
    <scope>NUCLEOTIDE SEQUENCE [LARGE SCALE GENOMIC DNA]</scope>
    <source>
        <strain evidence="4">AB1-4</strain>
    </source>
</reference>
<dbReference type="SUPFAM" id="SSF53335">
    <property type="entry name" value="S-adenosyl-L-methionine-dependent methyltransferases"/>
    <property type="match status" value="1"/>
</dbReference>
<evidence type="ECO:0000256" key="2">
    <source>
        <dbReference type="ARBA" id="ARBA00022679"/>
    </source>
</evidence>
<keyword evidence="3" id="KW-0698">rRNA processing</keyword>
<evidence type="ECO:0000313" key="5">
    <source>
        <dbReference type="Proteomes" id="UP000242502"/>
    </source>
</evidence>
<dbReference type="CDD" id="cd02440">
    <property type="entry name" value="AdoMet_MTases"/>
    <property type="match status" value="1"/>
</dbReference>
<dbReference type="NCBIfam" id="TIGR00095">
    <property type="entry name" value="16S rRNA (guanine(966)-N(2))-methyltransferase RsmD"/>
    <property type="match status" value="1"/>
</dbReference>
<dbReference type="AlphaFoldDB" id="A0A1D2QTD0"/>
<dbReference type="EMBL" id="MDLC01000004">
    <property type="protein sequence ID" value="ODS24837.1"/>
    <property type="molecule type" value="Genomic_DNA"/>
</dbReference>
<evidence type="ECO:0000256" key="3">
    <source>
        <dbReference type="PIRNR" id="PIRNR004553"/>
    </source>
</evidence>
<dbReference type="STRING" id="62101.AB835_01960"/>
<dbReference type="EC" id="2.1.1.171" evidence="3"/>
<comment type="catalytic activity">
    <reaction evidence="3">
        <text>guanosine(966) in 16S rRNA + S-adenosyl-L-methionine = N(2)-methylguanosine(966) in 16S rRNA + S-adenosyl-L-homocysteine + H(+)</text>
        <dbReference type="Rhea" id="RHEA:23548"/>
        <dbReference type="Rhea" id="RHEA-COMP:10211"/>
        <dbReference type="Rhea" id="RHEA-COMP:10212"/>
        <dbReference type="ChEBI" id="CHEBI:15378"/>
        <dbReference type="ChEBI" id="CHEBI:57856"/>
        <dbReference type="ChEBI" id="CHEBI:59789"/>
        <dbReference type="ChEBI" id="CHEBI:74269"/>
        <dbReference type="ChEBI" id="CHEBI:74481"/>
        <dbReference type="EC" id="2.1.1.171"/>
    </reaction>
</comment>
<comment type="similarity">
    <text evidence="3">Belongs to the methyltransferase superfamily. RsmD family.</text>
</comment>
<sequence>MAKNRQRSSSQANQLRIIGGRWRGKKLPIADIEGLRPTGDRIRETLFNWLMPVLPGSRCLDLFAGSGALGLECLSRGATEVLLLEKHPQAAAQLQQHCTLLNANNGKVIQTDSLSWLNGATLPEYSMDIVFIDPPFANNLWQSTIDALEFSRCLKTDAMIYIETPHKTTIRPPEHWQLHREKQAGNICYRLYQYWVGES</sequence>
<dbReference type="Proteomes" id="UP000242502">
    <property type="component" value="Unassembled WGS sequence"/>
</dbReference>
<accession>A0A1D2QTD0</accession>
<gene>
    <name evidence="4" type="ORF">AB835_01960</name>
</gene>
<dbReference type="Pfam" id="PF03602">
    <property type="entry name" value="Cons_hypoth95"/>
    <property type="match status" value="1"/>
</dbReference>
<dbReference type="PIRSF" id="PIRSF004553">
    <property type="entry name" value="CHP00095"/>
    <property type="match status" value="1"/>
</dbReference>
<protein>
    <recommendedName>
        <fullName evidence="3">Ribosomal RNA small subunit methyltransferase D</fullName>
        <ecNumber evidence="3">2.1.1.171</ecNumber>
    </recommendedName>
</protein>
<comment type="caution">
    <text evidence="4">The sequence shown here is derived from an EMBL/GenBank/DDBJ whole genome shotgun (WGS) entry which is preliminary data.</text>
</comment>
<dbReference type="PANTHER" id="PTHR43542:SF1">
    <property type="entry name" value="METHYLTRANSFERASE"/>
    <property type="match status" value="1"/>
</dbReference>
<dbReference type="GO" id="GO:0052913">
    <property type="term" value="F:16S rRNA (guanine(966)-N(2))-methyltransferase activity"/>
    <property type="evidence" value="ECO:0007669"/>
    <property type="project" value="UniProtKB-EC"/>
</dbReference>